<evidence type="ECO:0000256" key="2">
    <source>
        <dbReference type="ARBA" id="ARBA00022729"/>
    </source>
</evidence>
<evidence type="ECO:0000313" key="8">
    <source>
        <dbReference type="EMBL" id="CAC5400530.1"/>
    </source>
</evidence>
<evidence type="ECO:0000256" key="1">
    <source>
        <dbReference type="ARBA" id="ARBA00022669"/>
    </source>
</evidence>
<evidence type="ECO:0000256" key="3">
    <source>
        <dbReference type="ARBA" id="ARBA00022737"/>
    </source>
</evidence>
<evidence type="ECO:0000259" key="6">
    <source>
        <dbReference type="PROSITE" id="PS50234"/>
    </source>
</evidence>
<evidence type="ECO:0000313" key="9">
    <source>
        <dbReference type="Proteomes" id="UP000507470"/>
    </source>
</evidence>
<evidence type="ECO:0000259" key="7">
    <source>
        <dbReference type="PROSITE" id="PS50940"/>
    </source>
</evidence>
<dbReference type="InterPro" id="IPR036465">
    <property type="entry name" value="vWFA_dom_sf"/>
</dbReference>
<sequence>MSIRSDKAVDPIVRGSYFKCYREYNKSRKRKKREFKQKILDSLDGLREDNPKEYWNLIKSLKDDKKEGPEKTVNTNVWYTYFKSLNKIPDKYKSRINQIDKILKNMELSHSFNELDFRITSKEVLDTIFSRCKNRASVVFVVPMSRWKSTMTVYLEDFLLEIVNYFEISKYDFKIKILEYSPTSRAKSKFLTSRKSANTEISSIGTKRTKIKTNGIYLKPVLEDAFEMLNVTTEIYRKKVIVIFLNNIIFDQTASSWYAKYMKQTGVVFYVVTSFKRSLDTAMNLASDPCKAFVVDDYKSGMDDVISDLGNNICLASDPRLAVTSGPDTLGNCNIGILYKPPETETHFFCAKDGLFPDPLNCAYFFKCTRGTSVHLKCEAGNMFDARTHTCNHKMAVTCYTGVSCPDDTGLFPYPNDCFKFLNCFQGMPYVQPCPSGLAFDKIVKRCLLPMHALC</sequence>
<keyword evidence="1" id="KW-0147">Chitin-binding</keyword>
<gene>
    <name evidence="8" type="ORF">MCOR_34704</name>
</gene>
<dbReference type="Gene3D" id="2.170.140.10">
    <property type="entry name" value="Chitin binding domain"/>
    <property type="match status" value="2"/>
</dbReference>
<reference evidence="8 9" key="1">
    <citation type="submission" date="2020-06" db="EMBL/GenBank/DDBJ databases">
        <authorList>
            <person name="Li R."/>
            <person name="Bekaert M."/>
        </authorList>
    </citation>
    <scope>NUCLEOTIDE SEQUENCE [LARGE SCALE GENOMIC DNA]</scope>
    <source>
        <strain evidence="9">wild</strain>
    </source>
</reference>
<feature type="domain" description="Chitin-binding type-2" evidence="7">
    <location>
        <begin position="347"/>
        <end position="401"/>
    </location>
</feature>
<dbReference type="PROSITE" id="PS50940">
    <property type="entry name" value="CHIT_BIND_II"/>
    <property type="match status" value="2"/>
</dbReference>
<evidence type="ECO:0000256" key="4">
    <source>
        <dbReference type="ARBA" id="ARBA00023157"/>
    </source>
</evidence>
<keyword evidence="9" id="KW-1185">Reference proteome</keyword>
<keyword evidence="4" id="KW-1015">Disulfide bond</keyword>
<dbReference type="SUPFAM" id="SSF57625">
    <property type="entry name" value="Invertebrate chitin-binding proteins"/>
    <property type="match status" value="2"/>
</dbReference>
<dbReference type="Proteomes" id="UP000507470">
    <property type="component" value="Unassembled WGS sequence"/>
</dbReference>
<dbReference type="Pfam" id="PF01607">
    <property type="entry name" value="CBM_14"/>
    <property type="match status" value="2"/>
</dbReference>
<evidence type="ECO:0008006" key="10">
    <source>
        <dbReference type="Google" id="ProtNLM"/>
    </source>
</evidence>
<dbReference type="AlphaFoldDB" id="A0A6J8D050"/>
<dbReference type="InterPro" id="IPR036508">
    <property type="entry name" value="Chitin-bd_dom_sf"/>
</dbReference>
<dbReference type="InterPro" id="IPR002557">
    <property type="entry name" value="Chitin-bd_dom"/>
</dbReference>
<dbReference type="InterPro" id="IPR002035">
    <property type="entry name" value="VWF_A"/>
</dbReference>
<keyword evidence="5" id="KW-0325">Glycoprotein</keyword>
<dbReference type="Gene3D" id="3.40.50.410">
    <property type="entry name" value="von Willebrand factor, type A domain"/>
    <property type="match status" value="1"/>
</dbReference>
<organism evidence="8 9">
    <name type="scientific">Mytilus coruscus</name>
    <name type="common">Sea mussel</name>
    <dbReference type="NCBI Taxonomy" id="42192"/>
    <lineage>
        <taxon>Eukaryota</taxon>
        <taxon>Metazoa</taxon>
        <taxon>Spiralia</taxon>
        <taxon>Lophotrochozoa</taxon>
        <taxon>Mollusca</taxon>
        <taxon>Bivalvia</taxon>
        <taxon>Autobranchia</taxon>
        <taxon>Pteriomorphia</taxon>
        <taxon>Mytilida</taxon>
        <taxon>Mytiloidea</taxon>
        <taxon>Mytilidae</taxon>
        <taxon>Mytilinae</taxon>
        <taxon>Mytilus</taxon>
    </lineage>
</organism>
<dbReference type="GO" id="GO:0005576">
    <property type="term" value="C:extracellular region"/>
    <property type="evidence" value="ECO:0007669"/>
    <property type="project" value="InterPro"/>
</dbReference>
<dbReference type="PANTHER" id="PTHR23301:SF0">
    <property type="entry name" value="CHITIN-BINDING TYPE-2 DOMAIN-CONTAINING PROTEIN-RELATED"/>
    <property type="match status" value="1"/>
</dbReference>
<feature type="domain" description="Chitin-binding type-2" evidence="7">
    <location>
        <begin position="402"/>
        <end position="455"/>
    </location>
</feature>
<dbReference type="InterPro" id="IPR051940">
    <property type="entry name" value="Chitin_bind-dev_reg"/>
</dbReference>
<keyword evidence="3" id="KW-0677">Repeat</keyword>
<dbReference type="SUPFAM" id="SSF53300">
    <property type="entry name" value="vWA-like"/>
    <property type="match status" value="1"/>
</dbReference>
<feature type="domain" description="VWFA" evidence="6">
    <location>
        <begin position="137"/>
        <end position="309"/>
    </location>
</feature>
<evidence type="ECO:0000256" key="5">
    <source>
        <dbReference type="ARBA" id="ARBA00023180"/>
    </source>
</evidence>
<protein>
    <recommendedName>
        <fullName evidence="10">Chitin-binding type-2 domain-containing protein</fullName>
    </recommendedName>
</protein>
<dbReference type="EMBL" id="CACVKT020006208">
    <property type="protein sequence ID" value="CAC5400530.1"/>
    <property type="molecule type" value="Genomic_DNA"/>
</dbReference>
<name>A0A6J8D050_MYTCO</name>
<dbReference type="SMART" id="SM00494">
    <property type="entry name" value="ChtBD2"/>
    <property type="match status" value="2"/>
</dbReference>
<dbReference type="OrthoDB" id="6049796at2759"/>
<proteinExistence type="predicted"/>
<accession>A0A6J8D050</accession>
<dbReference type="PANTHER" id="PTHR23301">
    <property type="entry name" value="CHITIN BINDING PERITROPHIN-A"/>
    <property type="match status" value="1"/>
</dbReference>
<keyword evidence="2" id="KW-0732">Signal</keyword>
<dbReference type="PROSITE" id="PS50234">
    <property type="entry name" value="VWFA"/>
    <property type="match status" value="1"/>
</dbReference>
<dbReference type="GO" id="GO:0008061">
    <property type="term" value="F:chitin binding"/>
    <property type="evidence" value="ECO:0007669"/>
    <property type="project" value="UniProtKB-KW"/>
</dbReference>